<feature type="compositionally biased region" description="Basic residues" evidence="1">
    <location>
        <begin position="60"/>
        <end position="69"/>
    </location>
</feature>
<keyword evidence="3" id="KW-1185">Reference proteome</keyword>
<protein>
    <submittedName>
        <fullName evidence="2">Uncharacterized protein</fullName>
    </submittedName>
</protein>
<dbReference type="EMBL" id="JBEDUW010000004">
    <property type="protein sequence ID" value="KAK9932286.1"/>
    <property type="molecule type" value="Genomic_DNA"/>
</dbReference>
<organism evidence="2 3">
    <name type="scientific">Rubus argutus</name>
    <name type="common">Southern blackberry</name>
    <dbReference type="NCBI Taxonomy" id="59490"/>
    <lineage>
        <taxon>Eukaryota</taxon>
        <taxon>Viridiplantae</taxon>
        <taxon>Streptophyta</taxon>
        <taxon>Embryophyta</taxon>
        <taxon>Tracheophyta</taxon>
        <taxon>Spermatophyta</taxon>
        <taxon>Magnoliopsida</taxon>
        <taxon>eudicotyledons</taxon>
        <taxon>Gunneridae</taxon>
        <taxon>Pentapetalae</taxon>
        <taxon>rosids</taxon>
        <taxon>fabids</taxon>
        <taxon>Rosales</taxon>
        <taxon>Rosaceae</taxon>
        <taxon>Rosoideae</taxon>
        <taxon>Rosoideae incertae sedis</taxon>
        <taxon>Rubus</taxon>
    </lineage>
</organism>
<name>A0AAW1X7K3_RUBAR</name>
<sequence length="81" mass="9224">MPRTRAGCRNENKEKRWICSAVSSTNRLAMPHRNLPTRSTTAAMPVSSPSPLPSAVDLSHHRRSRRRQWLHLQSPPNRSSL</sequence>
<proteinExistence type="predicted"/>
<evidence type="ECO:0000313" key="2">
    <source>
        <dbReference type="EMBL" id="KAK9932286.1"/>
    </source>
</evidence>
<dbReference type="AlphaFoldDB" id="A0AAW1X7K3"/>
<reference evidence="2 3" key="1">
    <citation type="journal article" date="2023" name="G3 (Bethesda)">
        <title>A chromosome-length genome assembly and annotation of blackberry (Rubus argutus, cv. 'Hillquist').</title>
        <authorList>
            <person name="Bruna T."/>
            <person name="Aryal R."/>
            <person name="Dudchenko O."/>
            <person name="Sargent D.J."/>
            <person name="Mead D."/>
            <person name="Buti M."/>
            <person name="Cavallini A."/>
            <person name="Hytonen T."/>
            <person name="Andres J."/>
            <person name="Pham M."/>
            <person name="Weisz D."/>
            <person name="Mascagni F."/>
            <person name="Usai G."/>
            <person name="Natali L."/>
            <person name="Bassil N."/>
            <person name="Fernandez G.E."/>
            <person name="Lomsadze A."/>
            <person name="Armour M."/>
            <person name="Olukolu B."/>
            <person name="Poorten T."/>
            <person name="Britton C."/>
            <person name="Davik J."/>
            <person name="Ashrafi H."/>
            <person name="Aiden E.L."/>
            <person name="Borodovsky M."/>
            <person name="Worthington M."/>
        </authorList>
    </citation>
    <scope>NUCLEOTIDE SEQUENCE [LARGE SCALE GENOMIC DNA]</scope>
    <source>
        <strain evidence="2">PI 553951</strain>
    </source>
</reference>
<evidence type="ECO:0000313" key="3">
    <source>
        <dbReference type="Proteomes" id="UP001457282"/>
    </source>
</evidence>
<evidence type="ECO:0000256" key="1">
    <source>
        <dbReference type="SAM" id="MobiDB-lite"/>
    </source>
</evidence>
<feature type="region of interest" description="Disordered" evidence="1">
    <location>
        <begin position="29"/>
        <end position="81"/>
    </location>
</feature>
<dbReference type="Proteomes" id="UP001457282">
    <property type="component" value="Unassembled WGS sequence"/>
</dbReference>
<accession>A0AAW1X7K3</accession>
<gene>
    <name evidence="2" type="ORF">M0R45_019529</name>
</gene>
<comment type="caution">
    <text evidence="2">The sequence shown here is derived from an EMBL/GenBank/DDBJ whole genome shotgun (WGS) entry which is preliminary data.</text>
</comment>